<keyword evidence="2" id="KW-1185">Reference proteome</keyword>
<reference evidence="1 2" key="1">
    <citation type="submission" date="2020-12" db="EMBL/GenBank/DDBJ databases">
        <title>Metabolic potential, ecology and presence of endohyphal bacteria is reflected in genomic diversity of Mucoromycotina.</title>
        <authorList>
            <person name="Muszewska A."/>
            <person name="Okrasinska A."/>
            <person name="Steczkiewicz K."/>
            <person name="Drgas O."/>
            <person name="Orlowska M."/>
            <person name="Perlinska-Lenart U."/>
            <person name="Aleksandrzak-Piekarczyk T."/>
            <person name="Szatraj K."/>
            <person name="Zielenkiewicz U."/>
            <person name="Pilsyk S."/>
            <person name="Malc E."/>
            <person name="Mieczkowski P."/>
            <person name="Kruszewska J.S."/>
            <person name="Biernat P."/>
            <person name="Pawlowska J."/>
        </authorList>
    </citation>
    <scope>NUCLEOTIDE SEQUENCE [LARGE SCALE GENOMIC DNA]</scope>
    <source>
        <strain evidence="1 2">CBS 142.35</strain>
    </source>
</reference>
<evidence type="ECO:0000313" key="2">
    <source>
        <dbReference type="Proteomes" id="UP000646827"/>
    </source>
</evidence>
<comment type="caution">
    <text evidence="1">The sequence shown here is derived from an EMBL/GenBank/DDBJ whole genome shotgun (WGS) entry which is preliminary data.</text>
</comment>
<proteinExistence type="predicted"/>
<protein>
    <submittedName>
        <fullName evidence="1">Uncharacterized protein</fullName>
    </submittedName>
</protein>
<name>A0A8H7S8F3_9FUNG</name>
<accession>A0A8H7S8F3</accession>
<organism evidence="1 2">
    <name type="scientific">Circinella minor</name>
    <dbReference type="NCBI Taxonomy" id="1195481"/>
    <lineage>
        <taxon>Eukaryota</taxon>
        <taxon>Fungi</taxon>
        <taxon>Fungi incertae sedis</taxon>
        <taxon>Mucoromycota</taxon>
        <taxon>Mucoromycotina</taxon>
        <taxon>Mucoromycetes</taxon>
        <taxon>Mucorales</taxon>
        <taxon>Lichtheimiaceae</taxon>
        <taxon>Circinella</taxon>
    </lineage>
</organism>
<evidence type="ECO:0000313" key="1">
    <source>
        <dbReference type="EMBL" id="KAG2224659.1"/>
    </source>
</evidence>
<dbReference type="EMBL" id="JAEPRB010000039">
    <property type="protein sequence ID" value="KAG2224659.1"/>
    <property type="molecule type" value="Genomic_DNA"/>
</dbReference>
<dbReference type="OrthoDB" id="2282751at2759"/>
<gene>
    <name evidence="1" type="ORF">INT45_007904</name>
</gene>
<sequence>MHIVPKPLSLTLKPPKKRRRLTQREVVLLTSESFITEKNKQDDQMMLYKLRRYVPLIYESDEMQYDLLTSASTASNLEFTIKE</sequence>
<dbReference type="AlphaFoldDB" id="A0A8H7S8F3"/>
<dbReference type="Proteomes" id="UP000646827">
    <property type="component" value="Unassembled WGS sequence"/>
</dbReference>